<dbReference type="RefSeq" id="WP_109939297.1">
    <property type="nucleotide sequence ID" value="NZ_CP176366.1"/>
</dbReference>
<dbReference type="PANTHER" id="PTHR47268:SF4">
    <property type="entry name" value="ACYLPHOSPHATASE"/>
    <property type="match status" value="1"/>
</dbReference>
<organism evidence="4 5">
    <name type="scientific">Methanospirillum stamsii</name>
    <dbReference type="NCBI Taxonomy" id="1277351"/>
    <lineage>
        <taxon>Archaea</taxon>
        <taxon>Methanobacteriati</taxon>
        <taxon>Methanobacteriota</taxon>
        <taxon>Stenosarchaea group</taxon>
        <taxon>Methanomicrobia</taxon>
        <taxon>Methanomicrobiales</taxon>
        <taxon>Methanospirillaceae</taxon>
        <taxon>Methanospirillum</taxon>
    </lineage>
</organism>
<comment type="similarity">
    <text evidence="2">Belongs to the acylphosphatase family.</text>
</comment>
<dbReference type="GeneID" id="97609255"/>
<sequence length="200" mass="22919">MKRVTIIAGGDVQAVGYREYVRKATFRREITGYVKNLESGDVEIVAEGKEEVLKKFLADINITEYPIDVRTFSVSWGTAISEYKKFEIIRGNKEDELFERIDVAGALLYRVVENTSLSLVKQDQMLEKQDQMLDKQNQMLDKQDVMSGKNDSFISVQKETLDEIKGFRKDSANYLETEFTEIKKKLTAIENALIREGISV</sequence>
<evidence type="ECO:0000259" key="3">
    <source>
        <dbReference type="PROSITE" id="PS51160"/>
    </source>
</evidence>
<feature type="active site" evidence="1">
    <location>
        <position position="36"/>
    </location>
</feature>
<proteinExistence type="inferred from homology"/>
<gene>
    <name evidence="4" type="ORF">DLD82_01325</name>
</gene>
<feature type="active site" evidence="1">
    <location>
        <position position="18"/>
    </location>
</feature>
<dbReference type="Proteomes" id="UP000245934">
    <property type="component" value="Unassembled WGS sequence"/>
</dbReference>
<name>A0A2V2N834_9EURY</name>
<dbReference type="PROSITE" id="PS00151">
    <property type="entry name" value="ACYLPHOSPHATASE_2"/>
    <property type="match status" value="1"/>
</dbReference>
<comment type="caution">
    <text evidence="4">The sequence shown here is derived from an EMBL/GenBank/DDBJ whole genome shotgun (WGS) entry which is preliminary data.</text>
</comment>
<dbReference type="InterPro" id="IPR036046">
    <property type="entry name" value="Acylphosphatase-like_dom_sf"/>
</dbReference>
<dbReference type="EC" id="3.6.1.7" evidence="1"/>
<dbReference type="Pfam" id="PF00708">
    <property type="entry name" value="Acylphosphatase"/>
    <property type="match status" value="1"/>
</dbReference>
<dbReference type="PROSITE" id="PS51160">
    <property type="entry name" value="ACYLPHOSPHATASE_3"/>
    <property type="match status" value="1"/>
</dbReference>
<feature type="domain" description="Acylphosphatase-like" evidence="3">
    <location>
        <begin position="3"/>
        <end position="90"/>
    </location>
</feature>
<dbReference type="SUPFAM" id="SSF54975">
    <property type="entry name" value="Acylphosphatase/BLUF domain-like"/>
    <property type="match status" value="1"/>
</dbReference>
<dbReference type="GO" id="GO:0003998">
    <property type="term" value="F:acylphosphatase activity"/>
    <property type="evidence" value="ECO:0007669"/>
    <property type="project" value="UniProtKB-EC"/>
</dbReference>
<comment type="catalytic activity">
    <reaction evidence="1">
        <text>an acyl phosphate + H2O = a carboxylate + phosphate + H(+)</text>
        <dbReference type="Rhea" id="RHEA:14965"/>
        <dbReference type="ChEBI" id="CHEBI:15377"/>
        <dbReference type="ChEBI" id="CHEBI:15378"/>
        <dbReference type="ChEBI" id="CHEBI:29067"/>
        <dbReference type="ChEBI" id="CHEBI:43474"/>
        <dbReference type="ChEBI" id="CHEBI:59918"/>
        <dbReference type="EC" id="3.6.1.7"/>
    </reaction>
</comment>
<dbReference type="EMBL" id="QGMZ01000004">
    <property type="protein sequence ID" value="PWR76162.1"/>
    <property type="molecule type" value="Genomic_DNA"/>
</dbReference>
<evidence type="ECO:0000256" key="1">
    <source>
        <dbReference type="PROSITE-ProRule" id="PRU00520"/>
    </source>
</evidence>
<reference evidence="4 5" key="1">
    <citation type="submission" date="2018-05" db="EMBL/GenBank/DDBJ databases">
        <title>Draft genome of Methanospirillum stamsii Pt1.</title>
        <authorList>
            <person name="Dueholm M.S."/>
            <person name="Nielsen P.H."/>
            <person name="Bakmann L.F."/>
            <person name="Otzen D.E."/>
        </authorList>
    </citation>
    <scope>NUCLEOTIDE SEQUENCE [LARGE SCALE GENOMIC DNA]</scope>
    <source>
        <strain evidence="4 5">Pt1</strain>
    </source>
</reference>
<dbReference type="InterPro" id="IPR001792">
    <property type="entry name" value="Acylphosphatase-like_dom"/>
</dbReference>
<dbReference type="InterPro" id="IPR020456">
    <property type="entry name" value="Acylphosphatase"/>
</dbReference>
<dbReference type="AlphaFoldDB" id="A0A2V2N834"/>
<dbReference type="InterPro" id="IPR017968">
    <property type="entry name" value="Acylphosphatase_CS"/>
</dbReference>
<dbReference type="Gene3D" id="3.30.70.100">
    <property type="match status" value="1"/>
</dbReference>
<accession>A0A2V2N834</accession>
<evidence type="ECO:0000313" key="5">
    <source>
        <dbReference type="Proteomes" id="UP000245934"/>
    </source>
</evidence>
<keyword evidence="5" id="KW-1185">Reference proteome</keyword>
<dbReference type="OrthoDB" id="6643at2157"/>
<evidence type="ECO:0000313" key="4">
    <source>
        <dbReference type="EMBL" id="PWR76162.1"/>
    </source>
</evidence>
<dbReference type="PANTHER" id="PTHR47268">
    <property type="entry name" value="ACYLPHOSPHATASE"/>
    <property type="match status" value="1"/>
</dbReference>
<evidence type="ECO:0000256" key="2">
    <source>
        <dbReference type="RuleBase" id="RU004168"/>
    </source>
</evidence>
<keyword evidence="1" id="KW-0378">Hydrolase</keyword>
<protein>
    <recommendedName>
        <fullName evidence="1">acylphosphatase</fullName>
        <ecNumber evidence="1">3.6.1.7</ecNumber>
    </recommendedName>
</protein>